<feature type="domain" description="STAS" evidence="3">
    <location>
        <begin position="3"/>
        <end position="106"/>
    </location>
</feature>
<dbReference type="GO" id="GO:0043856">
    <property type="term" value="F:anti-sigma factor antagonist activity"/>
    <property type="evidence" value="ECO:0007669"/>
    <property type="project" value="InterPro"/>
</dbReference>
<dbReference type="InterPro" id="IPR002645">
    <property type="entry name" value="STAS_dom"/>
</dbReference>
<dbReference type="Pfam" id="PF01740">
    <property type="entry name" value="STAS"/>
    <property type="match status" value="1"/>
</dbReference>
<dbReference type="Proteomes" id="UP000239494">
    <property type="component" value="Unassembled WGS sequence"/>
</dbReference>
<dbReference type="CDD" id="cd07043">
    <property type="entry name" value="STAS_anti-anti-sigma_factors"/>
    <property type="match status" value="1"/>
</dbReference>
<keyword evidence="5" id="KW-1185">Reference proteome</keyword>
<sequence length="106" mass="11032">MTLDTRTTVRARTATITLTGDVDAASASVLDEAIAAAAVSSPRRLVLDLNAVDYLSSAGLRCLVFAHQRLGRGVEIVLAGAHPDVAETVRLAGFDRVATIEDQVGG</sequence>
<dbReference type="InterPro" id="IPR036513">
    <property type="entry name" value="STAS_dom_sf"/>
</dbReference>
<evidence type="ECO:0000259" key="3">
    <source>
        <dbReference type="PROSITE" id="PS50801"/>
    </source>
</evidence>
<dbReference type="InterPro" id="IPR003658">
    <property type="entry name" value="Anti-sigma_ant"/>
</dbReference>
<evidence type="ECO:0000256" key="1">
    <source>
        <dbReference type="ARBA" id="ARBA00009013"/>
    </source>
</evidence>
<comment type="caution">
    <text evidence="4">The sequence shown here is derived from an EMBL/GenBank/DDBJ whole genome shotgun (WGS) entry which is preliminary data.</text>
</comment>
<dbReference type="NCBIfam" id="TIGR00377">
    <property type="entry name" value="ant_ant_sig"/>
    <property type="match status" value="1"/>
</dbReference>
<dbReference type="AlphaFoldDB" id="A0A2T0STC2"/>
<comment type="similarity">
    <text evidence="1 2">Belongs to the anti-sigma-factor antagonist family.</text>
</comment>
<dbReference type="PANTHER" id="PTHR33495">
    <property type="entry name" value="ANTI-SIGMA FACTOR ANTAGONIST TM_1081-RELATED-RELATED"/>
    <property type="match status" value="1"/>
</dbReference>
<protein>
    <recommendedName>
        <fullName evidence="2">Anti-sigma factor antagonist</fullName>
    </recommendedName>
</protein>
<name>A0A2T0STC2_9PSEU</name>
<dbReference type="RefSeq" id="WP_106191995.1">
    <property type="nucleotide sequence ID" value="NZ_PVTF01000011.1"/>
</dbReference>
<proteinExistence type="inferred from homology"/>
<gene>
    <name evidence="4" type="ORF">CLV43_11110</name>
</gene>
<organism evidence="4 5">
    <name type="scientific">Umezawaea tangerina</name>
    <dbReference type="NCBI Taxonomy" id="84725"/>
    <lineage>
        <taxon>Bacteria</taxon>
        <taxon>Bacillati</taxon>
        <taxon>Actinomycetota</taxon>
        <taxon>Actinomycetes</taxon>
        <taxon>Pseudonocardiales</taxon>
        <taxon>Pseudonocardiaceae</taxon>
        <taxon>Umezawaea</taxon>
    </lineage>
</organism>
<dbReference type="PANTHER" id="PTHR33495:SF14">
    <property type="entry name" value="ANTI-SIGMA FACTOR ANTAGONIST"/>
    <property type="match status" value="1"/>
</dbReference>
<evidence type="ECO:0000313" key="4">
    <source>
        <dbReference type="EMBL" id="PRY36638.1"/>
    </source>
</evidence>
<dbReference type="PROSITE" id="PS50801">
    <property type="entry name" value="STAS"/>
    <property type="match status" value="1"/>
</dbReference>
<dbReference type="Gene3D" id="3.30.750.24">
    <property type="entry name" value="STAS domain"/>
    <property type="match status" value="1"/>
</dbReference>
<evidence type="ECO:0000256" key="2">
    <source>
        <dbReference type="RuleBase" id="RU003749"/>
    </source>
</evidence>
<dbReference type="OrthoDB" id="9794628at2"/>
<accession>A0A2T0STC2</accession>
<dbReference type="SUPFAM" id="SSF52091">
    <property type="entry name" value="SpoIIaa-like"/>
    <property type="match status" value="1"/>
</dbReference>
<dbReference type="EMBL" id="PVTF01000011">
    <property type="protein sequence ID" value="PRY36638.1"/>
    <property type="molecule type" value="Genomic_DNA"/>
</dbReference>
<reference evidence="4 5" key="1">
    <citation type="submission" date="2018-03" db="EMBL/GenBank/DDBJ databases">
        <title>Genomic Encyclopedia of Archaeal and Bacterial Type Strains, Phase II (KMG-II): from individual species to whole genera.</title>
        <authorList>
            <person name="Goeker M."/>
        </authorList>
    </citation>
    <scope>NUCLEOTIDE SEQUENCE [LARGE SCALE GENOMIC DNA]</scope>
    <source>
        <strain evidence="4 5">DSM 44720</strain>
    </source>
</reference>
<evidence type="ECO:0000313" key="5">
    <source>
        <dbReference type="Proteomes" id="UP000239494"/>
    </source>
</evidence>